<dbReference type="GO" id="GO:0020037">
    <property type="term" value="F:heme binding"/>
    <property type="evidence" value="ECO:0007669"/>
    <property type="project" value="InterPro"/>
</dbReference>
<evidence type="ECO:0000256" key="7">
    <source>
        <dbReference type="ARBA" id="ARBA00022448"/>
    </source>
</evidence>
<comment type="cofactor">
    <cofactor evidence="1">
        <name>heme</name>
        <dbReference type="ChEBI" id="CHEBI:30413"/>
    </cofactor>
</comment>
<sequence>MNKGLNSWNHKHATRHFIVQRITAILNIPLSIFLLYLIFNLPTMTYNNIIDLFQKPFVTILTIFLILNFSYHMKLGMQTVIEDYVHDKKNFKIASLLNNLVASIVIIGSTYSIVVIFLMD</sequence>
<evidence type="ECO:0000313" key="19">
    <source>
        <dbReference type="EMBL" id="RCL74582.1"/>
    </source>
</evidence>
<dbReference type="GO" id="GO:0006099">
    <property type="term" value="P:tricarboxylic acid cycle"/>
    <property type="evidence" value="ECO:0007669"/>
    <property type="project" value="UniProtKB-UniPathway"/>
</dbReference>
<evidence type="ECO:0000256" key="4">
    <source>
        <dbReference type="ARBA" id="ARBA00005163"/>
    </source>
</evidence>
<dbReference type="Pfam" id="PF01127">
    <property type="entry name" value="Sdh_cyt"/>
    <property type="match status" value="1"/>
</dbReference>
<keyword evidence="11" id="KW-0349">Heme</keyword>
<gene>
    <name evidence="19" type="primary">sdhD</name>
    <name evidence="19" type="ORF">DBW71_00100</name>
</gene>
<keyword evidence="16" id="KW-0408">Iron</keyword>
<feature type="transmembrane region" description="Helical" evidence="18">
    <location>
        <begin position="53"/>
        <end position="71"/>
    </location>
</feature>
<evidence type="ECO:0000256" key="17">
    <source>
        <dbReference type="ARBA" id="ARBA00023136"/>
    </source>
</evidence>
<evidence type="ECO:0000256" key="16">
    <source>
        <dbReference type="ARBA" id="ARBA00023004"/>
    </source>
</evidence>
<evidence type="ECO:0000256" key="12">
    <source>
        <dbReference type="ARBA" id="ARBA00022692"/>
    </source>
</evidence>
<evidence type="ECO:0000256" key="5">
    <source>
        <dbReference type="ARBA" id="ARBA00011558"/>
    </source>
</evidence>
<dbReference type="InterPro" id="IPR014312">
    <property type="entry name" value="Succ_DH_anchor"/>
</dbReference>
<name>A0A368DRW8_9PROT</name>
<evidence type="ECO:0000256" key="15">
    <source>
        <dbReference type="ARBA" id="ARBA00022989"/>
    </source>
</evidence>
<evidence type="ECO:0000256" key="18">
    <source>
        <dbReference type="SAM" id="Phobius"/>
    </source>
</evidence>
<dbReference type="EMBL" id="QOQD01000001">
    <property type="protein sequence ID" value="RCL74582.1"/>
    <property type="molecule type" value="Genomic_DNA"/>
</dbReference>
<evidence type="ECO:0000256" key="9">
    <source>
        <dbReference type="ARBA" id="ARBA00022519"/>
    </source>
</evidence>
<dbReference type="GO" id="GO:0046872">
    <property type="term" value="F:metal ion binding"/>
    <property type="evidence" value="ECO:0007669"/>
    <property type="project" value="UniProtKB-KW"/>
</dbReference>
<keyword evidence="12 18" id="KW-0812">Transmembrane</keyword>
<dbReference type="GO" id="GO:0009055">
    <property type="term" value="F:electron transfer activity"/>
    <property type="evidence" value="ECO:0007669"/>
    <property type="project" value="TreeGrafter"/>
</dbReference>
<keyword evidence="13" id="KW-0479">Metal-binding</keyword>
<accession>A0A368DRW8</accession>
<evidence type="ECO:0000256" key="8">
    <source>
        <dbReference type="ARBA" id="ARBA00022475"/>
    </source>
</evidence>
<evidence type="ECO:0000313" key="20">
    <source>
        <dbReference type="Proteomes" id="UP000253570"/>
    </source>
</evidence>
<organism evidence="19 20">
    <name type="scientific">PS1 clade bacterium</name>
    <dbReference type="NCBI Taxonomy" id="2175152"/>
    <lineage>
        <taxon>Bacteria</taxon>
        <taxon>Pseudomonadati</taxon>
        <taxon>Pseudomonadota</taxon>
        <taxon>Alphaproteobacteria</taxon>
        <taxon>PS1 clade</taxon>
    </lineage>
</organism>
<comment type="subcellular location">
    <subcellularLocation>
        <location evidence="3">Cell inner membrane</location>
        <topology evidence="3">Multi-pass membrane protein</topology>
    </subcellularLocation>
</comment>
<keyword evidence="15 18" id="KW-1133">Transmembrane helix</keyword>
<dbReference type="CDD" id="cd03495">
    <property type="entry name" value="SQR_TypeC_SdhD_like"/>
    <property type="match status" value="1"/>
</dbReference>
<keyword evidence="8" id="KW-1003">Cell membrane</keyword>
<dbReference type="InterPro" id="IPR000701">
    <property type="entry name" value="SuccDH_FuR_B_TM-su"/>
</dbReference>
<feature type="transmembrane region" description="Helical" evidence="18">
    <location>
        <begin position="96"/>
        <end position="119"/>
    </location>
</feature>
<dbReference type="GO" id="GO:0017004">
    <property type="term" value="P:cytochrome complex assembly"/>
    <property type="evidence" value="ECO:0007669"/>
    <property type="project" value="TreeGrafter"/>
</dbReference>
<keyword evidence="10" id="KW-0816">Tricarboxylic acid cycle</keyword>
<evidence type="ECO:0000256" key="13">
    <source>
        <dbReference type="ARBA" id="ARBA00022723"/>
    </source>
</evidence>
<dbReference type="SUPFAM" id="SSF81343">
    <property type="entry name" value="Fumarate reductase respiratory complex transmembrane subunits"/>
    <property type="match status" value="1"/>
</dbReference>
<keyword evidence="17 18" id="KW-0472">Membrane</keyword>
<dbReference type="GO" id="GO:0005886">
    <property type="term" value="C:plasma membrane"/>
    <property type="evidence" value="ECO:0007669"/>
    <property type="project" value="UniProtKB-SubCell"/>
</dbReference>
<keyword evidence="14" id="KW-0249">Electron transport</keyword>
<comment type="subunit">
    <text evidence="5">Part of an enzyme complex containing four subunits: a flavoprotein, an iron-sulfur protein, plus two membrane-anchoring proteins, SdhC and SdhD.</text>
</comment>
<evidence type="ECO:0000256" key="10">
    <source>
        <dbReference type="ARBA" id="ARBA00022532"/>
    </source>
</evidence>
<feature type="transmembrane region" description="Helical" evidence="18">
    <location>
        <begin position="21"/>
        <end position="41"/>
    </location>
</feature>
<keyword evidence="9" id="KW-0997">Cell inner membrane</keyword>
<evidence type="ECO:0000256" key="11">
    <source>
        <dbReference type="ARBA" id="ARBA00022617"/>
    </source>
</evidence>
<evidence type="ECO:0000256" key="1">
    <source>
        <dbReference type="ARBA" id="ARBA00001971"/>
    </source>
</evidence>
<proteinExistence type="predicted"/>
<evidence type="ECO:0000256" key="2">
    <source>
        <dbReference type="ARBA" id="ARBA00004050"/>
    </source>
</evidence>
<dbReference type="Proteomes" id="UP000253570">
    <property type="component" value="Unassembled WGS sequence"/>
</dbReference>
<evidence type="ECO:0000256" key="6">
    <source>
        <dbReference type="ARBA" id="ARBA00019425"/>
    </source>
</evidence>
<protein>
    <recommendedName>
        <fullName evidence="6">Succinate dehydrogenase hydrophobic membrane anchor subunit</fullName>
    </recommendedName>
</protein>
<dbReference type="AlphaFoldDB" id="A0A368DRW8"/>
<dbReference type="NCBIfam" id="TIGR02968">
    <property type="entry name" value="succ_dehyd_anc"/>
    <property type="match status" value="1"/>
</dbReference>
<comment type="pathway">
    <text evidence="4">Carbohydrate metabolism; tricarboxylic acid cycle.</text>
</comment>
<keyword evidence="7" id="KW-0813">Transport</keyword>
<dbReference type="Gene3D" id="1.20.1300.10">
    <property type="entry name" value="Fumarate reductase/succinate dehydrogenase, transmembrane subunit"/>
    <property type="match status" value="1"/>
</dbReference>
<comment type="caution">
    <text evidence="19">The sequence shown here is derived from an EMBL/GenBank/DDBJ whole genome shotgun (WGS) entry which is preliminary data.</text>
</comment>
<evidence type="ECO:0000256" key="3">
    <source>
        <dbReference type="ARBA" id="ARBA00004429"/>
    </source>
</evidence>
<reference evidence="19 20" key="1">
    <citation type="journal article" date="2018" name="Microbiome">
        <title>Fine metagenomic profile of the Mediterranean stratified and mixed water columns revealed by assembly and recruitment.</title>
        <authorList>
            <person name="Haro-Moreno J.M."/>
            <person name="Lopez-Perez M."/>
            <person name="De La Torre J.R."/>
            <person name="Picazo A."/>
            <person name="Camacho A."/>
            <person name="Rodriguez-Valera F."/>
        </authorList>
    </citation>
    <scope>NUCLEOTIDE SEQUENCE [LARGE SCALE GENOMIC DNA]</scope>
    <source>
        <strain evidence="19">MED-G57</strain>
    </source>
</reference>
<dbReference type="PANTHER" id="PTHR38689:SF1">
    <property type="entry name" value="SUCCINATE DEHYDROGENASE HYDROPHOBIC MEMBRANE ANCHOR SUBUNIT"/>
    <property type="match status" value="1"/>
</dbReference>
<dbReference type="UniPathway" id="UPA00223"/>
<evidence type="ECO:0000256" key="14">
    <source>
        <dbReference type="ARBA" id="ARBA00022982"/>
    </source>
</evidence>
<dbReference type="PANTHER" id="PTHR38689">
    <property type="entry name" value="SUCCINATE DEHYDROGENASE HYDROPHOBIC MEMBRANE ANCHOR SUBUNIT"/>
    <property type="match status" value="1"/>
</dbReference>
<dbReference type="InterPro" id="IPR034804">
    <property type="entry name" value="SQR/QFR_C/D"/>
</dbReference>
<comment type="function">
    <text evidence="2">Membrane-anchoring subunit of succinate dehydrogenase (SDH).</text>
</comment>